<keyword evidence="1" id="KW-0732">Signal</keyword>
<dbReference type="AlphaFoldDB" id="A0A4P9VPR3"/>
<gene>
    <name evidence="2" type="ORF">B9G39_13430</name>
</gene>
<dbReference type="EMBL" id="NDXW01000001">
    <property type="protein sequence ID" value="RDH44364.1"/>
    <property type="molecule type" value="Genomic_DNA"/>
</dbReference>
<feature type="chain" id="PRO_5020750262" description="Peptidoglycan-binding protein CsiV" evidence="1">
    <location>
        <begin position="25"/>
        <end position="265"/>
    </location>
</feature>
<accession>A0A4P9VPR3</accession>
<reference evidence="2 3" key="1">
    <citation type="submission" date="2017-04" db="EMBL/GenBank/DDBJ databases">
        <title>Draft genome sequence of Zooshikella ganghwensis VG4 isolated from Red Sea sediments.</title>
        <authorList>
            <person name="Rehman Z."/>
            <person name="Alam I."/>
            <person name="Kamau A."/>
            <person name="Bajic V."/>
            <person name="Leiknes T."/>
        </authorList>
    </citation>
    <scope>NUCLEOTIDE SEQUENCE [LARGE SCALE GENOMIC DNA]</scope>
    <source>
        <strain evidence="2 3">VG4</strain>
    </source>
</reference>
<dbReference type="InterPro" id="IPR021241">
    <property type="entry name" value="CsiV"/>
</dbReference>
<name>A0A4P9VPR3_9GAMM</name>
<dbReference type="Pfam" id="PF10972">
    <property type="entry name" value="CsiV"/>
    <property type="match status" value="1"/>
</dbReference>
<protein>
    <recommendedName>
        <fullName evidence="4">Peptidoglycan-binding protein CsiV</fullName>
    </recommendedName>
</protein>
<evidence type="ECO:0000313" key="3">
    <source>
        <dbReference type="Proteomes" id="UP000257039"/>
    </source>
</evidence>
<organism evidence="2 3">
    <name type="scientific">Zooshikella ganghwensis</name>
    <dbReference type="NCBI Taxonomy" id="202772"/>
    <lineage>
        <taxon>Bacteria</taxon>
        <taxon>Pseudomonadati</taxon>
        <taxon>Pseudomonadota</taxon>
        <taxon>Gammaproteobacteria</taxon>
        <taxon>Oceanospirillales</taxon>
        <taxon>Zooshikellaceae</taxon>
        <taxon>Zooshikella</taxon>
    </lineage>
</organism>
<evidence type="ECO:0008006" key="4">
    <source>
        <dbReference type="Google" id="ProtNLM"/>
    </source>
</evidence>
<proteinExistence type="predicted"/>
<evidence type="ECO:0000313" key="2">
    <source>
        <dbReference type="EMBL" id="RDH44364.1"/>
    </source>
</evidence>
<sequence length="265" mass="30170">MQSIGCSRLLILTGALLTVAACLAATAQPSKPSANGLTEPLPEWLQVEVIIVQQEFNEDTLENWPTLNKHPLPTHYAYLSDQSLSNIESNLTARTTYPALQKDQQTLSTTVQKLQRNHTFFVLTYAGWIQPYQQAEPIRIEGGQYYEDQPELIGTLHIQPFEHVYQLKVDLWFRTFEVSAPTKQQAARQQRWNVVEFEDEAEMTAEERWLASASPDDLRYVLKANYSLQQTEMVTPKTLHYIDSPVIGVIIKLTPILPSQEKPTS</sequence>
<dbReference type="Proteomes" id="UP000257039">
    <property type="component" value="Unassembled WGS sequence"/>
</dbReference>
<dbReference type="RefSeq" id="WP_094787528.1">
    <property type="nucleotide sequence ID" value="NZ_NDXW01000001.1"/>
</dbReference>
<comment type="caution">
    <text evidence="2">The sequence shown here is derived from an EMBL/GenBank/DDBJ whole genome shotgun (WGS) entry which is preliminary data.</text>
</comment>
<evidence type="ECO:0000256" key="1">
    <source>
        <dbReference type="SAM" id="SignalP"/>
    </source>
</evidence>
<keyword evidence="3" id="KW-1185">Reference proteome</keyword>
<feature type="signal peptide" evidence="1">
    <location>
        <begin position="1"/>
        <end position="24"/>
    </location>
</feature>